<dbReference type="Gene3D" id="3.30.530.20">
    <property type="match status" value="1"/>
</dbReference>
<reference evidence="1" key="1">
    <citation type="submission" date="2022-10" db="EMBL/GenBank/DDBJ databases">
        <title>Roseovarius pelagicus sp. nov., isolated from Arctic seawater.</title>
        <authorList>
            <person name="Hong Y.W."/>
            <person name="Hwang C.Y."/>
        </authorList>
    </citation>
    <scope>NUCLEOTIDE SEQUENCE</scope>
    <source>
        <strain evidence="1">HL-MP18</strain>
    </source>
</reference>
<accession>A0ABY6DDB2</accession>
<organism evidence="1 2">
    <name type="scientific">Roseovarius pelagicus</name>
    <dbReference type="NCBI Taxonomy" id="2980108"/>
    <lineage>
        <taxon>Bacteria</taxon>
        <taxon>Pseudomonadati</taxon>
        <taxon>Pseudomonadota</taxon>
        <taxon>Alphaproteobacteria</taxon>
        <taxon>Rhodobacterales</taxon>
        <taxon>Roseobacteraceae</taxon>
        <taxon>Roseovarius</taxon>
    </lineage>
</organism>
<dbReference type="PANTHER" id="PTHR38588">
    <property type="entry name" value="BLL0334 PROTEIN"/>
    <property type="match status" value="1"/>
</dbReference>
<dbReference type="SUPFAM" id="SSF55961">
    <property type="entry name" value="Bet v1-like"/>
    <property type="match status" value="1"/>
</dbReference>
<dbReference type="Pfam" id="PF06240">
    <property type="entry name" value="COXG"/>
    <property type="match status" value="1"/>
</dbReference>
<proteinExistence type="predicted"/>
<dbReference type="InterPro" id="IPR010419">
    <property type="entry name" value="CO_DH_gsu"/>
</dbReference>
<dbReference type="EMBL" id="CP106738">
    <property type="protein sequence ID" value="UXX84137.1"/>
    <property type="molecule type" value="Genomic_DNA"/>
</dbReference>
<name>A0ABY6DDB2_9RHOB</name>
<protein>
    <submittedName>
        <fullName evidence="1">Carbon monoxide dehydrogenase subunit G</fullName>
    </submittedName>
</protein>
<dbReference type="CDD" id="cd05018">
    <property type="entry name" value="CoxG"/>
    <property type="match status" value="1"/>
</dbReference>
<dbReference type="PANTHER" id="PTHR38588:SF1">
    <property type="entry name" value="BLL0334 PROTEIN"/>
    <property type="match status" value="1"/>
</dbReference>
<dbReference type="Proteomes" id="UP001064087">
    <property type="component" value="Chromosome"/>
</dbReference>
<keyword evidence="2" id="KW-1185">Reference proteome</keyword>
<gene>
    <name evidence="1" type="ORF">N7U68_05665</name>
</gene>
<dbReference type="InterPro" id="IPR023393">
    <property type="entry name" value="START-like_dom_sf"/>
</dbReference>
<evidence type="ECO:0000313" key="1">
    <source>
        <dbReference type="EMBL" id="UXX84137.1"/>
    </source>
</evidence>
<sequence length="157" mass="16712">MKLQDSVTLPCDRATAWAALNDPDVLRRCIPGCEVLEQDAPDHLRAKVVLKVGPIKARFAGDVTLTDITPPQSYVLTGEGKGGVAGFAKGSARVWLDEVAPQETVLNYDASADVGGKLAQLGSRLLDSTAQKLVRQFFDSFRACVSQTDADAVAAKP</sequence>
<dbReference type="RefSeq" id="WP_165197409.1">
    <property type="nucleotide sequence ID" value="NZ_CP106738.1"/>
</dbReference>
<evidence type="ECO:0000313" key="2">
    <source>
        <dbReference type="Proteomes" id="UP001064087"/>
    </source>
</evidence>